<comment type="caution">
    <text evidence="1">The sequence shown here is derived from an EMBL/GenBank/DDBJ whole genome shotgun (WGS) entry which is preliminary data.</text>
</comment>
<sequence>MNGTLLKLLKFGQRNALIHALRHHDFLQRLDGARGTNANFPAMKTQFVGDRAQNFASGFLGLVKVFLCQITIGKIAFEPGDAAH</sequence>
<reference evidence="1" key="1">
    <citation type="submission" date="2019-08" db="EMBL/GenBank/DDBJ databases">
        <authorList>
            <person name="Kucharzyk K."/>
            <person name="Murdoch R.W."/>
            <person name="Higgins S."/>
            <person name="Loffler F."/>
        </authorList>
    </citation>
    <scope>NUCLEOTIDE SEQUENCE</scope>
</reference>
<proteinExistence type="predicted"/>
<name>A0A645BRJ3_9ZZZZ</name>
<dbReference type="AlphaFoldDB" id="A0A645BRJ3"/>
<gene>
    <name evidence="1" type="ORF">SDC9_114870</name>
</gene>
<accession>A0A645BRJ3</accession>
<protein>
    <submittedName>
        <fullName evidence="1">Uncharacterized protein</fullName>
    </submittedName>
</protein>
<dbReference type="EMBL" id="VSSQ01021974">
    <property type="protein sequence ID" value="MPM67945.1"/>
    <property type="molecule type" value="Genomic_DNA"/>
</dbReference>
<evidence type="ECO:0000313" key="1">
    <source>
        <dbReference type="EMBL" id="MPM67945.1"/>
    </source>
</evidence>
<organism evidence="1">
    <name type="scientific">bioreactor metagenome</name>
    <dbReference type="NCBI Taxonomy" id="1076179"/>
    <lineage>
        <taxon>unclassified sequences</taxon>
        <taxon>metagenomes</taxon>
        <taxon>ecological metagenomes</taxon>
    </lineage>
</organism>